<dbReference type="AlphaFoldDB" id="A0A0C1QTF2"/>
<evidence type="ECO:0008006" key="4">
    <source>
        <dbReference type="Google" id="ProtNLM"/>
    </source>
</evidence>
<dbReference type="InterPro" id="IPR011990">
    <property type="entry name" value="TPR-like_helical_dom_sf"/>
</dbReference>
<keyword evidence="1" id="KW-0732">Signal</keyword>
<organism evidence="2 3">
    <name type="scientific">Geobacter soli</name>
    <dbReference type="NCBI Taxonomy" id="1510391"/>
    <lineage>
        <taxon>Bacteria</taxon>
        <taxon>Pseudomonadati</taxon>
        <taxon>Thermodesulfobacteriota</taxon>
        <taxon>Desulfuromonadia</taxon>
        <taxon>Geobacterales</taxon>
        <taxon>Geobacteraceae</taxon>
        <taxon>Geobacter</taxon>
    </lineage>
</organism>
<accession>A0A0C1QTF2</accession>
<dbReference type="RefSeq" id="WP_039648505.1">
    <property type="nucleotide sequence ID" value="NZ_JXBL01000001.1"/>
</dbReference>
<dbReference type="Pfam" id="PF13432">
    <property type="entry name" value="TPR_16"/>
    <property type="match status" value="1"/>
</dbReference>
<dbReference type="PANTHER" id="PTHR37423">
    <property type="entry name" value="SOLUBLE LYTIC MUREIN TRANSGLYCOSYLASE-RELATED"/>
    <property type="match status" value="1"/>
</dbReference>
<name>A0A0C1QTF2_9BACT</name>
<keyword evidence="3" id="KW-1185">Reference proteome</keyword>
<dbReference type="Pfam" id="PF14559">
    <property type="entry name" value="TPR_19"/>
    <property type="match status" value="1"/>
</dbReference>
<proteinExistence type="predicted"/>
<dbReference type="EMBL" id="JXBL01000001">
    <property type="protein sequence ID" value="KIE44272.1"/>
    <property type="molecule type" value="Genomic_DNA"/>
</dbReference>
<evidence type="ECO:0000256" key="1">
    <source>
        <dbReference type="SAM" id="SignalP"/>
    </source>
</evidence>
<sequence length="696" mass="76346">MIRSIIKLLLCALVLLPLSAVATSGADPGPDNRLLRVGVRGHGGFTRLSMAFERDPAPVLHPLPGNRVRLVFSNTAGGRWKKLRSYRDAHVEGVVVASRGNDLTVTVTVKGDPRGVRVSTAAGVGVVSLDVGASLVPRRSPPLAQGREGIKVGVEQLITTFDPPFKSEIPFTPTDRRVLEAMTPPAEAALIMDGEAALYEGNGSEAAEIFAGIGATSPGRPLALYRLGEASYLLQKYGDALRFFREAERQWPVFLSRSPSTAFCYADSVARNGDLAGGRRLLGSLIAGLADKKYAPALLVRMADILARQGKDQEAMAIYRNVADNFTGSKGNWQARMKLADRRLLALEPAAYSSLVKDYLEIYERGSDFGLREQGLFKAALLLSLYGDADQAFARVAEYEKKFPRGMYVSIAKGMREELLVPVYRRIARAGDNEALVKLALDNRDYLGRVLAEEDFIKNLSAAFADQGRIKEEVGLYANLAIREQNRAHAPELYRRILHDAGQLGDSALMEKAAGEFVERFPAHPWVQRFREELAAVEYNRGDTQRAVGRLSGMLASGTRPEYAESLYYLGKSLDASGNRRDAERAMLLFLAELRRREISSPLAADASYVAATARLSRGDRTGAKEILRAAAEASPEERDPFLYKLGEIARSEGRYEEAARYLGTVAKEGADPDWRDMAARLLADMELTGMVRKSK</sequence>
<dbReference type="PANTHER" id="PTHR37423:SF2">
    <property type="entry name" value="MEMBRANE-BOUND LYTIC MUREIN TRANSGLYCOSYLASE C"/>
    <property type="match status" value="1"/>
</dbReference>
<dbReference type="SMART" id="SM00028">
    <property type="entry name" value="TPR"/>
    <property type="match status" value="4"/>
</dbReference>
<dbReference type="Proteomes" id="UP000031433">
    <property type="component" value="Unassembled WGS sequence"/>
</dbReference>
<feature type="signal peptide" evidence="1">
    <location>
        <begin position="1"/>
        <end position="22"/>
    </location>
</feature>
<protein>
    <recommendedName>
        <fullName evidence="4">Tetratricopeptide repeat protein</fullName>
    </recommendedName>
</protein>
<dbReference type="InterPro" id="IPR019734">
    <property type="entry name" value="TPR_rpt"/>
</dbReference>
<dbReference type="Pfam" id="PF13174">
    <property type="entry name" value="TPR_6"/>
    <property type="match status" value="1"/>
</dbReference>
<feature type="chain" id="PRO_5002137437" description="Tetratricopeptide repeat protein" evidence="1">
    <location>
        <begin position="23"/>
        <end position="696"/>
    </location>
</feature>
<reference evidence="2 3" key="1">
    <citation type="submission" date="2015-01" db="EMBL/GenBank/DDBJ databases">
        <title>Genome sequence of the anaerobic bacterium Geobacter soli GSS01, a dissimilatory Fe(III) reducer from soil.</title>
        <authorList>
            <person name="Yang G."/>
            <person name="Zhou S."/>
        </authorList>
    </citation>
    <scope>NUCLEOTIDE SEQUENCE [LARGE SCALE GENOMIC DNA]</scope>
    <source>
        <strain evidence="2 3">GSS01</strain>
    </source>
</reference>
<dbReference type="SUPFAM" id="SSF48452">
    <property type="entry name" value="TPR-like"/>
    <property type="match status" value="1"/>
</dbReference>
<evidence type="ECO:0000313" key="3">
    <source>
        <dbReference type="Proteomes" id="UP000031433"/>
    </source>
</evidence>
<gene>
    <name evidence="2" type="ORF">SE37_16320</name>
</gene>
<evidence type="ECO:0000313" key="2">
    <source>
        <dbReference type="EMBL" id="KIE44272.1"/>
    </source>
</evidence>
<comment type="caution">
    <text evidence="2">The sequence shown here is derived from an EMBL/GenBank/DDBJ whole genome shotgun (WGS) entry which is preliminary data.</text>
</comment>
<dbReference type="Gene3D" id="1.25.40.10">
    <property type="entry name" value="Tetratricopeptide repeat domain"/>
    <property type="match status" value="3"/>
</dbReference>